<evidence type="ECO:0000259" key="12">
    <source>
        <dbReference type="PROSITE" id="PS50888"/>
    </source>
</evidence>
<organism evidence="13 14">
    <name type="scientific">Pelusios castaneus</name>
    <name type="common">West African mud turtle</name>
    <dbReference type="NCBI Taxonomy" id="367368"/>
    <lineage>
        <taxon>Eukaryota</taxon>
        <taxon>Metazoa</taxon>
        <taxon>Chordata</taxon>
        <taxon>Craniata</taxon>
        <taxon>Vertebrata</taxon>
        <taxon>Euteleostomi</taxon>
        <taxon>Archelosauria</taxon>
        <taxon>Testudinata</taxon>
        <taxon>Testudines</taxon>
        <taxon>Pleurodira</taxon>
        <taxon>Pelomedusidae</taxon>
        <taxon>Pelusios</taxon>
    </lineage>
</organism>
<feature type="region of interest" description="Disordered" evidence="11">
    <location>
        <begin position="873"/>
        <end position="901"/>
    </location>
</feature>
<dbReference type="SUPFAM" id="SSF50978">
    <property type="entry name" value="WD40 repeat-like"/>
    <property type="match status" value="1"/>
</dbReference>
<evidence type="ECO:0000256" key="11">
    <source>
        <dbReference type="SAM" id="MobiDB-lite"/>
    </source>
</evidence>
<dbReference type="InterPro" id="IPR001680">
    <property type="entry name" value="WD40_rpt"/>
</dbReference>
<accession>A0A8C8RPE8</accession>
<feature type="region of interest" description="Disordered" evidence="11">
    <location>
        <begin position="514"/>
        <end position="534"/>
    </location>
</feature>
<evidence type="ECO:0000256" key="8">
    <source>
        <dbReference type="ARBA" id="ARBA00023242"/>
    </source>
</evidence>
<dbReference type="GO" id="GO:0005783">
    <property type="term" value="C:endoplasmic reticulum"/>
    <property type="evidence" value="ECO:0007669"/>
    <property type="project" value="TreeGrafter"/>
</dbReference>
<keyword evidence="14" id="KW-1185">Reference proteome</keyword>
<feature type="region of interest" description="Disordered" evidence="11">
    <location>
        <begin position="674"/>
        <end position="709"/>
    </location>
</feature>
<dbReference type="PROSITE" id="PS50294">
    <property type="entry name" value="WD_REPEATS_REGION"/>
    <property type="match status" value="3"/>
</dbReference>
<keyword evidence="2" id="KW-0597">Phosphoprotein</keyword>
<dbReference type="SMART" id="SM00320">
    <property type="entry name" value="WD40"/>
    <property type="match status" value="6"/>
</dbReference>
<dbReference type="PROSITE" id="PS00678">
    <property type="entry name" value="WD_REPEATS_1"/>
    <property type="match status" value="1"/>
</dbReference>
<protein>
    <submittedName>
        <fullName evidence="13">MLX interacting protein like</fullName>
    </submittedName>
</protein>
<feature type="region of interest" description="Disordered" evidence="11">
    <location>
        <begin position="1"/>
        <end position="83"/>
    </location>
</feature>
<feature type="domain" description="BHLH" evidence="12">
    <location>
        <begin position="705"/>
        <end position="759"/>
    </location>
</feature>
<evidence type="ECO:0000313" key="14">
    <source>
        <dbReference type="Proteomes" id="UP000694393"/>
    </source>
</evidence>
<keyword evidence="6" id="KW-0238">DNA-binding</keyword>
<dbReference type="CDD" id="cd19689">
    <property type="entry name" value="bHLHzip_MLXIPL"/>
    <property type="match status" value="1"/>
</dbReference>
<evidence type="ECO:0000256" key="10">
    <source>
        <dbReference type="SAM" id="Coils"/>
    </source>
</evidence>
<proteinExistence type="predicted"/>
<reference evidence="13" key="2">
    <citation type="submission" date="2025-09" db="UniProtKB">
        <authorList>
            <consortium name="Ensembl"/>
        </authorList>
    </citation>
    <scope>IDENTIFICATION</scope>
</reference>
<dbReference type="FunFam" id="2.130.10.10:FF:000574">
    <property type="entry name" value="Transducin beta like 2"/>
    <property type="match status" value="1"/>
</dbReference>
<dbReference type="SMART" id="SM00353">
    <property type="entry name" value="HLH"/>
    <property type="match status" value="1"/>
</dbReference>
<feature type="compositionally biased region" description="Gly residues" evidence="11">
    <location>
        <begin position="32"/>
        <end position="41"/>
    </location>
</feature>
<feature type="coiled-coil region" evidence="10">
    <location>
        <begin position="1241"/>
        <end position="1268"/>
    </location>
</feature>
<dbReference type="InterPro" id="IPR036638">
    <property type="entry name" value="HLH_DNA-bd_sf"/>
</dbReference>
<dbReference type="PANTHER" id="PTHR44321">
    <property type="entry name" value="TRANSDUCIN BETA-LIKE PROTEIN 2"/>
    <property type="match status" value="1"/>
</dbReference>
<name>A0A8C8RPE8_9SAUR</name>
<feature type="compositionally biased region" description="Basic and acidic residues" evidence="11">
    <location>
        <begin position="696"/>
        <end position="709"/>
    </location>
</feature>
<dbReference type="GO" id="GO:0005634">
    <property type="term" value="C:nucleus"/>
    <property type="evidence" value="ECO:0007669"/>
    <property type="project" value="UniProtKB-SubCell"/>
</dbReference>
<dbReference type="PRINTS" id="PR00320">
    <property type="entry name" value="GPROTEINBRPT"/>
</dbReference>
<dbReference type="PANTHER" id="PTHR44321:SF1">
    <property type="entry name" value="TRANSDUCIN BETA-LIKE PROTEIN 2"/>
    <property type="match status" value="1"/>
</dbReference>
<dbReference type="Pfam" id="PF00400">
    <property type="entry name" value="WD40"/>
    <property type="match status" value="4"/>
</dbReference>
<dbReference type="Gene3D" id="2.130.10.10">
    <property type="entry name" value="YVTN repeat-like/Quinoprotein amine dehydrogenase"/>
    <property type="match status" value="2"/>
</dbReference>
<evidence type="ECO:0000256" key="1">
    <source>
        <dbReference type="ARBA" id="ARBA00004123"/>
    </source>
</evidence>
<dbReference type="GO" id="GO:0003677">
    <property type="term" value="F:DNA binding"/>
    <property type="evidence" value="ECO:0007669"/>
    <property type="project" value="UniProtKB-KW"/>
</dbReference>
<dbReference type="InterPro" id="IPR019775">
    <property type="entry name" value="WD40_repeat_CS"/>
</dbReference>
<keyword evidence="10" id="KW-0175">Coiled coil</keyword>
<feature type="repeat" description="WD" evidence="9">
    <location>
        <begin position="1101"/>
        <end position="1133"/>
    </location>
</feature>
<comment type="subcellular location">
    <subcellularLocation>
        <location evidence="1">Nucleus</location>
    </subcellularLocation>
</comment>
<keyword evidence="8" id="KW-0539">Nucleus</keyword>
<evidence type="ECO:0000256" key="5">
    <source>
        <dbReference type="ARBA" id="ARBA00023015"/>
    </source>
</evidence>
<evidence type="ECO:0000256" key="3">
    <source>
        <dbReference type="ARBA" id="ARBA00022574"/>
    </source>
</evidence>
<dbReference type="InterPro" id="IPR036322">
    <property type="entry name" value="WD40_repeat_dom_sf"/>
</dbReference>
<feature type="repeat" description="WD" evidence="9">
    <location>
        <begin position="912"/>
        <end position="944"/>
    </location>
</feature>
<evidence type="ECO:0000313" key="13">
    <source>
        <dbReference type="Ensembl" id="ENSPCEP00000008609.1"/>
    </source>
</evidence>
<evidence type="ECO:0000256" key="6">
    <source>
        <dbReference type="ARBA" id="ARBA00023125"/>
    </source>
</evidence>
<dbReference type="InterPro" id="IPR011598">
    <property type="entry name" value="bHLH_dom"/>
</dbReference>
<dbReference type="AlphaFoldDB" id="A0A8C8RPE8"/>
<reference evidence="13" key="1">
    <citation type="submission" date="2025-08" db="UniProtKB">
        <authorList>
            <consortium name="Ensembl"/>
        </authorList>
    </citation>
    <scope>IDENTIFICATION</scope>
</reference>
<evidence type="ECO:0000256" key="2">
    <source>
        <dbReference type="ARBA" id="ARBA00022553"/>
    </source>
</evidence>
<dbReference type="Gene3D" id="4.10.280.10">
    <property type="entry name" value="Helix-loop-helix DNA-binding domain"/>
    <property type="match status" value="1"/>
</dbReference>
<dbReference type="GO" id="GO:0046983">
    <property type="term" value="F:protein dimerization activity"/>
    <property type="evidence" value="ECO:0007669"/>
    <property type="project" value="InterPro"/>
</dbReference>
<evidence type="ECO:0000256" key="9">
    <source>
        <dbReference type="PROSITE-ProRule" id="PRU00221"/>
    </source>
</evidence>
<evidence type="ECO:0000256" key="7">
    <source>
        <dbReference type="ARBA" id="ARBA00023163"/>
    </source>
</evidence>
<feature type="repeat" description="WD" evidence="9">
    <location>
        <begin position="1010"/>
        <end position="1044"/>
    </location>
</feature>
<dbReference type="InterPro" id="IPR020472">
    <property type="entry name" value="WD40_PAC1"/>
</dbReference>
<dbReference type="SUPFAM" id="SSF47459">
    <property type="entry name" value="HLH, helix-loop-helix DNA-binding domain"/>
    <property type="match status" value="1"/>
</dbReference>
<keyword evidence="7" id="KW-0804">Transcription</keyword>
<evidence type="ECO:0000256" key="4">
    <source>
        <dbReference type="ARBA" id="ARBA00022737"/>
    </source>
</evidence>
<feature type="compositionally biased region" description="Basic residues" evidence="11">
    <location>
        <begin position="883"/>
        <end position="895"/>
    </location>
</feature>
<keyword evidence="3 9" id="KW-0853">WD repeat</keyword>
<keyword evidence="5" id="KW-0805">Transcription regulation</keyword>
<keyword evidence="4" id="KW-0677">Repeat</keyword>
<sequence length="1270" mass="139817">MAGTQVGLHGPFPDPPVGSSPDSDSDSDSEGPGSGSAGPGSGPLPHSQVIHSGHFMVSSPHSDSVPRRRHHGSESEPADPRTIDPTLTRLFECMSLAYSGKLVSPKWKNFKGLRLLCRDKIRLNNAIWRAWYIQYVERRKSPVCGFVTPLEGSEADEHRKPEAVVLEGNYWKRRIEVVMKEYHKWRIYYKKRLRKSSREGEVSSPKQGEGVWKPSEKWCNQLFSNVVPMLLGDEEEEAGGRQRFDLDSFLSDISDTLFTMTQQPCSHQMLPEDAYTGNADMIQPGLTPLQPNLDDFMEISDLFNGHRPLPSQMHLGYQEQPFFTPMAEPPYSGSGALPAPHANPLMASRVLPASYGDAPVPPNGHLQSSSSCSSGLSMLGSFLSPHFQPAPQPVDSHSGLFADLKHKSPLQYGLPSKTLSMEPFGPSFCAPAAPPGAFLLGQDPLCPPASAPRAKCHYSGSPLVSHTASSLATPCFTQHAPDLGYGVDLLPAAYPALSRAQPMPSEMPSGPRFAMPKGHSQPGAKPANAKTKRPTGLPVPLRLAGPNTCLTQLLTAAKPELALDSPPAPSTTRLPTSPASPERAIAEVPSGFVPQMAQLTPGLLPGSSPSQSGPITVAVAQPGSLLIPKTEQLSPTSACGEQRGVDDTSSLIPRESDHTGLRVVWASDWPKPGRVSPVPVGRLTGISPHHSTPSRGRPEANKTESRRITHISAEQKRRFNIKLGFDTLHGMVSTLSAQPSLKVSKATTLQKTAEYICKLQQERAALQEEAQRLRQQIEELNATINLCQQQLPATGVPITRQRFDQMRDMFEEYVRTCTLQNWKFWVFSIIIRPLFESFNGMVSTASRDSLSQTSLAWLDQCCSLPALRPNEKINGEAINKTLGPKKQKQHQRSRKEKPQQHTFTHPLLAAALKGHSGSVTCLDFSSNGKYLVSCADDRTVRIWSTKDFLEREHRCMRANVELDHATLVRFSPDSRAFITWLANGETIRVFKMTKKEDGNFTFTAAPEDFPKKHKAPIINIGIAETGKFIMTASSDTTILIWDLKGEVLANINTNQMNNAFAAVSPCGRFVASCGFTPDVKVWEVCFGKGGDFREVTRAFELKRHTAGVYSFSFSNDSRRMVTVSKDGTWKLWDTDVEYKQQQDPYLLLTGQCEVTEPCRIALSPDARVLAISSGTSITVYNSRIGQQEEHFVNVHGDYITDLAFDVNSRYLVSCGDRAIRVFHNTAGYRAVVEEMKGMLKKAANEATRERLQRQITDAQNALDTIYAKKD</sequence>
<dbReference type="PROSITE" id="PS50082">
    <property type="entry name" value="WD_REPEATS_2"/>
    <property type="match status" value="3"/>
</dbReference>
<dbReference type="Proteomes" id="UP000694393">
    <property type="component" value="Unplaced"/>
</dbReference>
<dbReference type="CDD" id="cd21771">
    <property type="entry name" value="NES2-NLS_ChREBP"/>
    <property type="match status" value="1"/>
</dbReference>
<feature type="compositionally biased region" description="Basic and acidic residues" evidence="11">
    <location>
        <begin position="72"/>
        <end position="82"/>
    </location>
</feature>
<dbReference type="GO" id="GO:0030968">
    <property type="term" value="P:endoplasmic reticulum unfolded protein response"/>
    <property type="evidence" value="ECO:0007669"/>
    <property type="project" value="TreeGrafter"/>
</dbReference>
<dbReference type="PROSITE" id="PS50888">
    <property type="entry name" value="BHLH"/>
    <property type="match status" value="1"/>
</dbReference>
<dbReference type="Pfam" id="PF00010">
    <property type="entry name" value="HLH"/>
    <property type="match status" value="1"/>
</dbReference>
<dbReference type="InterPro" id="IPR015943">
    <property type="entry name" value="WD40/YVTN_repeat-like_dom_sf"/>
</dbReference>
<feature type="region of interest" description="Disordered" evidence="11">
    <location>
        <begin position="632"/>
        <end position="653"/>
    </location>
</feature>
<dbReference type="FunFam" id="4.10.280.10:FF:000028">
    <property type="entry name" value="MLX interacting protein like"/>
    <property type="match status" value="1"/>
</dbReference>
<feature type="coiled-coil region" evidence="10">
    <location>
        <begin position="756"/>
        <end position="790"/>
    </location>
</feature>
<dbReference type="Ensembl" id="ENSPCET00000008919.1">
    <property type="protein sequence ID" value="ENSPCEP00000008609.1"/>
    <property type="gene ID" value="ENSPCEG00000006920.1"/>
</dbReference>
<dbReference type="InterPro" id="IPR042410">
    <property type="entry name" value="WBSCR13"/>
</dbReference>